<evidence type="ECO:0000313" key="2">
    <source>
        <dbReference type="EnsemblMetazoa" id="MESCA002562-PA"/>
    </source>
</evidence>
<reference evidence="2" key="2">
    <citation type="submission" date="2015-06" db="UniProtKB">
        <authorList>
            <consortium name="EnsemblMetazoa"/>
        </authorList>
    </citation>
    <scope>IDENTIFICATION</scope>
</reference>
<feature type="transmembrane region" description="Helical" evidence="1">
    <location>
        <begin position="12"/>
        <end position="28"/>
    </location>
</feature>
<dbReference type="HOGENOM" id="CLU_2500479_0_0_1"/>
<protein>
    <submittedName>
        <fullName evidence="2">Uncharacterized protein</fullName>
    </submittedName>
</protein>
<keyword evidence="3" id="KW-1185">Reference proteome</keyword>
<dbReference type="EMBL" id="CAQQ02009183">
    <property type="status" value="NOT_ANNOTATED_CDS"/>
    <property type="molecule type" value="Genomic_DNA"/>
</dbReference>
<proteinExistence type="predicted"/>
<name>T1GGN9_MEGSC</name>
<dbReference type="AlphaFoldDB" id="T1GGN9"/>
<accession>T1GGN9</accession>
<keyword evidence="1" id="KW-0472">Membrane</keyword>
<evidence type="ECO:0000256" key="1">
    <source>
        <dbReference type="SAM" id="Phobius"/>
    </source>
</evidence>
<sequence>MDGQTRFFKSHAVVIGAIGGVYVCQIVPKKYFYLPTCARPAFYTCLYVKLVVHNLTFVFVEVLGNRLKDNVLVELRSLFPYSDVVS</sequence>
<dbReference type="EMBL" id="CAQQ02009184">
    <property type="status" value="NOT_ANNOTATED_CDS"/>
    <property type="molecule type" value="Genomic_DNA"/>
</dbReference>
<keyword evidence="1" id="KW-0812">Transmembrane</keyword>
<organism evidence="2 3">
    <name type="scientific">Megaselia scalaris</name>
    <name type="common">Humpbacked fly</name>
    <name type="synonym">Phora scalaris</name>
    <dbReference type="NCBI Taxonomy" id="36166"/>
    <lineage>
        <taxon>Eukaryota</taxon>
        <taxon>Metazoa</taxon>
        <taxon>Ecdysozoa</taxon>
        <taxon>Arthropoda</taxon>
        <taxon>Hexapoda</taxon>
        <taxon>Insecta</taxon>
        <taxon>Pterygota</taxon>
        <taxon>Neoptera</taxon>
        <taxon>Endopterygota</taxon>
        <taxon>Diptera</taxon>
        <taxon>Brachycera</taxon>
        <taxon>Muscomorpha</taxon>
        <taxon>Platypezoidea</taxon>
        <taxon>Phoridae</taxon>
        <taxon>Megaseliini</taxon>
        <taxon>Megaselia</taxon>
    </lineage>
</organism>
<dbReference type="Proteomes" id="UP000015102">
    <property type="component" value="Unassembled WGS sequence"/>
</dbReference>
<evidence type="ECO:0000313" key="3">
    <source>
        <dbReference type="Proteomes" id="UP000015102"/>
    </source>
</evidence>
<dbReference type="EMBL" id="CAQQ02009182">
    <property type="status" value="NOT_ANNOTATED_CDS"/>
    <property type="molecule type" value="Genomic_DNA"/>
</dbReference>
<reference evidence="3" key="1">
    <citation type="submission" date="2013-02" db="EMBL/GenBank/DDBJ databases">
        <authorList>
            <person name="Hughes D."/>
        </authorList>
    </citation>
    <scope>NUCLEOTIDE SEQUENCE</scope>
    <source>
        <strain>Durham</strain>
        <strain evidence="3">NC isolate 2 -- Noor lab</strain>
    </source>
</reference>
<keyword evidence="1" id="KW-1133">Transmembrane helix</keyword>
<feature type="transmembrane region" description="Helical" evidence="1">
    <location>
        <begin position="40"/>
        <end position="60"/>
    </location>
</feature>
<dbReference type="EnsemblMetazoa" id="MESCA002562-RA">
    <property type="protein sequence ID" value="MESCA002562-PA"/>
    <property type="gene ID" value="MESCA002562"/>
</dbReference>